<sequence>LFIGTKKNEKKVYNWIENNQLSLPIERESSNKAEKNILKNALNSLKNRNVILAIVINFLFLWTEMGIATFITLRFTTELH</sequence>
<accession>A0ABU3XI53</accession>
<feature type="non-terminal residue" evidence="2">
    <location>
        <position position="1"/>
    </location>
</feature>
<protein>
    <submittedName>
        <fullName evidence="2">Uncharacterized protein</fullName>
    </submittedName>
</protein>
<organism evidence="2 3">
    <name type="scientific">Alkalihalophilus lindianensis</name>
    <dbReference type="NCBI Taxonomy" id="1630542"/>
    <lineage>
        <taxon>Bacteria</taxon>
        <taxon>Bacillati</taxon>
        <taxon>Bacillota</taxon>
        <taxon>Bacilli</taxon>
        <taxon>Bacillales</taxon>
        <taxon>Bacillaceae</taxon>
        <taxon>Alkalihalophilus</taxon>
    </lineage>
</organism>
<name>A0ABU3XI53_9BACI</name>
<keyword evidence="1" id="KW-1133">Transmembrane helix</keyword>
<keyword evidence="3" id="KW-1185">Reference proteome</keyword>
<keyword evidence="1" id="KW-0472">Membrane</keyword>
<dbReference type="EMBL" id="JAWJBA010000926">
    <property type="protein sequence ID" value="MDV2687577.1"/>
    <property type="molecule type" value="Genomic_DNA"/>
</dbReference>
<evidence type="ECO:0000313" key="3">
    <source>
        <dbReference type="Proteomes" id="UP001287282"/>
    </source>
</evidence>
<feature type="non-terminal residue" evidence="2">
    <location>
        <position position="80"/>
    </location>
</feature>
<reference evidence="2 3" key="1">
    <citation type="submission" date="2023-10" db="EMBL/GenBank/DDBJ databases">
        <title>Screening of Alkalihalobacillus lindianensis BZ-TG-R113 and Its Alleviation of Salt Stress on Rapeseed Growth.</title>
        <authorList>
            <person name="Zhao B."/>
            <person name="Guo T."/>
        </authorList>
    </citation>
    <scope>NUCLEOTIDE SEQUENCE [LARGE SCALE GENOMIC DNA]</scope>
    <source>
        <strain evidence="2 3">BZ-TG-R113</strain>
    </source>
</reference>
<comment type="caution">
    <text evidence="2">The sequence shown here is derived from an EMBL/GenBank/DDBJ whole genome shotgun (WGS) entry which is preliminary data.</text>
</comment>
<evidence type="ECO:0000256" key="1">
    <source>
        <dbReference type="SAM" id="Phobius"/>
    </source>
</evidence>
<evidence type="ECO:0000313" key="2">
    <source>
        <dbReference type="EMBL" id="MDV2687577.1"/>
    </source>
</evidence>
<gene>
    <name evidence="2" type="ORF">RYX56_24825</name>
</gene>
<feature type="transmembrane region" description="Helical" evidence="1">
    <location>
        <begin position="50"/>
        <end position="73"/>
    </location>
</feature>
<dbReference type="RefSeq" id="WP_317124448.1">
    <property type="nucleotide sequence ID" value="NZ_JAWJBA010000926.1"/>
</dbReference>
<dbReference type="Proteomes" id="UP001287282">
    <property type="component" value="Unassembled WGS sequence"/>
</dbReference>
<keyword evidence="1" id="KW-0812">Transmembrane</keyword>
<proteinExistence type="predicted"/>